<keyword evidence="3" id="KW-1185">Reference proteome</keyword>
<reference evidence="4" key="2">
    <citation type="submission" date="2015-08" db="UniProtKB">
        <authorList>
            <consortium name="WormBaseParasite"/>
        </authorList>
    </citation>
    <scope>IDENTIFICATION</scope>
</reference>
<evidence type="ECO:0000256" key="1">
    <source>
        <dbReference type="SAM" id="MobiDB-lite"/>
    </source>
</evidence>
<dbReference type="AlphaFoldDB" id="A0A0K0EWG9"/>
<feature type="region of interest" description="Disordered" evidence="1">
    <location>
        <begin position="413"/>
        <end position="439"/>
    </location>
</feature>
<sequence length="567" mass="65225">MNYYLFFGIFLCVVKNVFTTCVDSSMYQLKGKTYLLTPLDKECMSRSEKCIYASANDPDNFRGTISGCMTTVLQFLSNVSFHSIFDNSTFIDESELLNKYINECNDKGFVNKNFTSTTGTLSLYLSCFSQDTKSEDPNKLSLEPITRDISPVKCSYPWTEEEDKEYIGFNLGLEKDHTCNEGYCSLFKMSTYNFTSKKFSNFSRFGCLNDLYYTLDDLGSTLFSSPDPLEDFKKYNIDGASLACRQRNPVMYSKRADDIAYIWYSNCYSPSDKIEIRHLKKAFETLINTKIYKNKNSPKIVSFTKGASLKASTNEEIKDNYSNMLTSKDDDFFAIRSNKVTVQSVENQKIGDHEKKNTLIKQYTILNYFKPIRKMKSGSLNKNICDDMKILPVEPNENDMENKTATSLLNLSSQQQNTTAKVSMKRDSENNQSVLMIPNEEPPIKKKLLELKLTDKEKRILNFTKFEEKIGIYRSFDELPLPDIYIQEKNKITFEEYTKIQVKNLINNISYNPIKDLEANTDLLLDDENEESYADLYVPLDEASPGTPFAGCQYILDAVNDKCFKKK</sequence>
<proteinExistence type="predicted"/>
<accession>A0A0K0EWG9</accession>
<reference evidence="3" key="1">
    <citation type="submission" date="2014-07" db="EMBL/GenBank/DDBJ databases">
        <authorList>
            <person name="Martin A.A"/>
            <person name="De Silva N."/>
        </authorList>
    </citation>
    <scope>NUCLEOTIDE SEQUENCE</scope>
</reference>
<feature type="chain" id="PRO_5005328718" evidence="2">
    <location>
        <begin position="20"/>
        <end position="567"/>
    </location>
</feature>
<name>A0A0K0EWG9_STRVS</name>
<evidence type="ECO:0000313" key="4">
    <source>
        <dbReference type="WBParaSite" id="SVE_0087000.1"/>
    </source>
</evidence>
<evidence type="ECO:0000256" key="2">
    <source>
        <dbReference type="SAM" id="SignalP"/>
    </source>
</evidence>
<protein>
    <submittedName>
        <fullName evidence="4">Variable surface protein</fullName>
    </submittedName>
</protein>
<keyword evidence="2" id="KW-0732">Signal</keyword>
<dbReference type="WBParaSite" id="SVE_0087000.1">
    <property type="protein sequence ID" value="SVE_0087000.1"/>
    <property type="gene ID" value="SVE_0087000"/>
</dbReference>
<evidence type="ECO:0000313" key="3">
    <source>
        <dbReference type="Proteomes" id="UP000035680"/>
    </source>
</evidence>
<feature type="signal peptide" evidence="2">
    <location>
        <begin position="1"/>
        <end position="19"/>
    </location>
</feature>
<organism evidence="3 4">
    <name type="scientific">Strongyloides venezuelensis</name>
    <name type="common">Threadworm</name>
    <dbReference type="NCBI Taxonomy" id="75913"/>
    <lineage>
        <taxon>Eukaryota</taxon>
        <taxon>Metazoa</taxon>
        <taxon>Ecdysozoa</taxon>
        <taxon>Nematoda</taxon>
        <taxon>Chromadorea</taxon>
        <taxon>Rhabditida</taxon>
        <taxon>Tylenchina</taxon>
        <taxon>Panagrolaimomorpha</taxon>
        <taxon>Strongyloidoidea</taxon>
        <taxon>Strongyloididae</taxon>
        <taxon>Strongyloides</taxon>
    </lineage>
</organism>
<dbReference type="Proteomes" id="UP000035680">
    <property type="component" value="Unassembled WGS sequence"/>
</dbReference>